<sequence length="886" mass="98496">MLMMVGCGLATNQASALAATPNTYTDANGNWMGGTTAQHDAWLKTINPNWVSEAYAESIPADAKGLDSTKDGHPYIDEWMPDKNLQQLIVHDQNLSSPNDITKNLLKDNLIYFYPDVDEEHTNRTYFNQVSNTQSLEGMQYATDITDITASPDQDAAFTSWGLFPNGRLSDISALKSLNKLTSLNIQFDDVYDLSPVVGKKFDVATSMSYNHITDASYLESSKDTLGSSFTFGFQSYKLPTITLNAKVTSYTTPSFVIKNVAGANVPVKPYYAAGDSNPNFNSYAAAYKSTADGGAYSDPAKPQVTWTNLNQNNTIDHGYMTVTWEDPLFGNPSYTYQGWVIQPYQLSDRVGNVNVNFKNGDNNQYIYGQQTLSGNLGESWNLALNGDNSFDLADVDSAQNQTIQSIIDRLKEQYGFNSITVSTPNSGQFADSTPIPTVTYTFSKKVQPTVASPVTVKYVNEDNHSIANNQTINGNVGDPYDASVSPYKVDTITKDNQLYQLDTSQLPTNVKGKLGTNPITVTYTYKKVSTVADDATVIVNYIDAANHTILKSQTISGKVGDSYQADGKYQLSTIVINGDTYNLDNTKLPSNVKGQFTKQTQFINYYYNKKQAPTPPTPINPINPINPVNPVTPTPTTPSGSGSTTTTTTQPASSSGIARKGEAVYSLKKIYLYQNKTFKKADRIVGYAKKPRINRPMFVVTGYAYSNSGRLRYQVRDVNHHSRTAGKKGYITAQWAYVRPVYYRSAHKTLTVINPRGVNEYKNKNLTGKVKNFKQGTQLRVKHFVTHHLTTRYQLTNGHYVTGNRKLVISEKQKQIIKIKAKQTIYRYNTANFNKRTKKIKKGTTLKVKKWEYSHPYSTTTFGAKRYQITGGFVTANPKFVKILK</sequence>
<proteinExistence type="predicted"/>
<keyword evidence="1" id="KW-0677">Repeat</keyword>
<evidence type="ECO:0000259" key="5">
    <source>
        <dbReference type="Pfam" id="PF19087"/>
    </source>
</evidence>
<protein>
    <recommendedName>
        <fullName evidence="8">MucBP domain-containing protein</fullName>
    </recommendedName>
</protein>
<dbReference type="InterPro" id="IPR032675">
    <property type="entry name" value="LRR_dom_sf"/>
</dbReference>
<comment type="caution">
    <text evidence="6">The sequence shown here is derived from an EMBL/GenBank/DDBJ whole genome shotgun (WGS) entry which is preliminary data.</text>
</comment>
<organism evidence="6 7">
    <name type="scientific">Lentilactobacillus fungorum</name>
    <dbReference type="NCBI Taxonomy" id="2201250"/>
    <lineage>
        <taxon>Bacteria</taxon>
        <taxon>Bacillati</taxon>
        <taxon>Bacillota</taxon>
        <taxon>Bacilli</taxon>
        <taxon>Lactobacillales</taxon>
        <taxon>Lactobacillaceae</taxon>
        <taxon>Lentilactobacillus</taxon>
    </lineage>
</organism>
<dbReference type="Proteomes" id="UP000604765">
    <property type="component" value="Unassembled WGS sequence"/>
</dbReference>
<dbReference type="Pfam" id="PF19087">
    <property type="entry name" value="DUF5776"/>
    <property type="match status" value="2"/>
</dbReference>
<evidence type="ECO:0000256" key="1">
    <source>
        <dbReference type="ARBA" id="ARBA00022737"/>
    </source>
</evidence>
<reference evidence="6 7" key="1">
    <citation type="journal article" date="2021" name="Int. J. Syst. Evol. Microbiol.">
        <title>Lentilactobacillus fungorum sp. nov., isolated from spent mushroom substrates.</title>
        <authorList>
            <person name="Tohno M."/>
            <person name="Tanizawa Y."/>
            <person name="Kojima Y."/>
            <person name="Sakamoto M."/>
            <person name="Ohkuma M."/>
            <person name="Kobayashi H."/>
        </authorList>
    </citation>
    <scope>NUCLEOTIDE SEQUENCE [LARGE SCALE GENOMIC DNA]</scope>
    <source>
        <strain evidence="6 7">YK48G</strain>
    </source>
</reference>
<evidence type="ECO:0000256" key="2">
    <source>
        <dbReference type="SAM" id="MobiDB-lite"/>
    </source>
</evidence>
<feature type="chain" id="PRO_5045946739" description="MucBP domain-containing protein" evidence="3">
    <location>
        <begin position="19"/>
        <end position="886"/>
    </location>
</feature>
<dbReference type="Pfam" id="PF06458">
    <property type="entry name" value="MucBP"/>
    <property type="match status" value="3"/>
</dbReference>
<keyword evidence="3" id="KW-0732">Signal</keyword>
<feature type="domain" description="MucBP" evidence="4">
    <location>
        <begin position="454"/>
        <end position="527"/>
    </location>
</feature>
<accession>A0ABQ3W1Q4</accession>
<evidence type="ECO:0000313" key="6">
    <source>
        <dbReference type="EMBL" id="GHP14760.1"/>
    </source>
</evidence>
<evidence type="ECO:0000313" key="7">
    <source>
        <dbReference type="Proteomes" id="UP000604765"/>
    </source>
</evidence>
<feature type="compositionally biased region" description="Low complexity" evidence="2">
    <location>
        <begin position="638"/>
        <end position="656"/>
    </location>
</feature>
<feature type="region of interest" description="Disordered" evidence="2">
    <location>
        <begin position="615"/>
        <end position="656"/>
    </location>
</feature>
<gene>
    <name evidence="6" type="ORF">YK48G_21850</name>
</gene>
<evidence type="ECO:0000256" key="3">
    <source>
        <dbReference type="SAM" id="SignalP"/>
    </source>
</evidence>
<dbReference type="Gene3D" id="3.10.20.320">
    <property type="entry name" value="Putative peptidoglycan bound protein (lpxtg motif)"/>
    <property type="match status" value="2"/>
</dbReference>
<dbReference type="EMBL" id="BNJR01000017">
    <property type="protein sequence ID" value="GHP14760.1"/>
    <property type="molecule type" value="Genomic_DNA"/>
</dbReference>
<dbReference type="InterPro" id="IPR044081">
    <property type="entry name" value="DUF5776"/>
</dbReference>
<feature type="domain" description="DUF5776" evidence="5">
    <location>
        <begin position="818"/>
        <end position="882"/>
    </location>
</feature>
<feature type="domain" description="DUF5776" evidence="5">
    <location>
        <begin position="743"/>
        <end position="809"/>
    </location>
</feature>
<keyword evidence="7" id="KW-1185">Reference proteome</keyword>
<feature type="domain" description="MucBP" evidence="4">
    <location>
        <begin position="353"/>
        <end position="442"/>
    </location>
</feature>
<feature type="domain" description="MucBP" evidence="4">
    <location>
        <begin position="537"/>
        <end position="608"/>
    </location>
</feature>
<evidence type="ECO:0000259" key="4">
    <source>
        <dbReference type="Pfam" id="PF06458"/>
    </source>
</evidence>
<evidence type="ECO:0008006" key="8">
    <source>
        <dbReference type="Google" id="ProtNLM"/>
    </source>
</evidence>
<dbReference type="InterPro" id="IPR009459">
    <property type="entry name" value="MucBP_dom"/>
</dbReference>
<feature type="signal peptide" evidence="3">
    <location>
        <begin position="1"/>
        <end position="18"/>
    </location>
</feature>
<name>A0ABQ3W1Q4_9LACO</name>
<dbReference type="Gene3D" id="3.80.10.10">
    <property type="entry name" value="Ribonuclease Inhibitor"/>
    <property type="match status" value="1"/>
</dbReference>